<dbReference type="OrthoDB" id="412787at2759"/>
<keyword evidence="2" id="KW-1185">Reference proteome</keyword>
<dbReference type="AlphaFoldDB" id="A0A3S5CR64"/>
<dbReference type="InterPro" id="IPR036691">
    <property type="entry name" value="Endo/exonu/phosph_ase_sf"/>
</dbReference>
<proteinExistence type="predicted"/>
<dbReference type="PANTHER" id="PTHR12121">
    <property type="entry name" value="CARBON CATABOLITE REPRESSOR PROTEIN 4"/>
    <property type="match status" value="1"/>
</dbReference>
<evidence type="ECO:0008006" key="3">
    <source>
        <dbReference type="Google" id="ProtNLM"/>
    </source>
</evidence>
<dbReference type="Proteomes" id="UP000784294">
    <property type="component" value="Unassembled WGS sequence"/>
</dbReference>
<gene>
    <name evidence="1" type="ORF">PXEA_LOCUS23193</name>
</gene>
<accession>A0A3S5CR64</accession>
<organism evidence="1 2">
    <name type="scientific">Protopolystoma xenopodis</name>
    <dbReference type="NCBI Taxonomy" id="117903"/>
    <lineage>
        <taxon>Eukaryota</taxon>
        <taxon>Metazoa</taxon>
        <taxon>Spiralia</taxon>
        <taxon>Lophotrochozoa</taxon>
        <taxon>Platyhelminthes</taxon>
        <taxon>Monogenea</taxon>
        <taxon>Polyopisthocotylea</taxon>
        <taxon>Polystomatidea</taxon>
        <taxon>Polystomatidae</taxon>
        <taxon>Protopolystoma</taxon>
    </lineage>
</organism>
<protein>
    <recommendedName>
        <fullName evidence="3">Endonuclease/exonuclease/phosphatase domain-containing protein</fullName>
    </recommendedName>
</protein>
<dbReference type="PANTHER" id="PTHR12121:SF37">
    <property type="entry name" value="2',5'-PHOSPHODIESTERASE 12"/>
    <property type="match status" value="1"/>
</dbReference>
<reference evidence="1" key="1">
    <citation type="submission" date="2018-11" db="EMBL/GenBank/DDBJ databases">
        <authorList>
            <consortium name="Pathogen Informatics"/>
        </authorList>
    </citation>
    <scope>NUCLEOTIDE SEQUENCE</scope>
</reference>
<dbReference type="EMBL" id="CAAALY010105890">
    <property type="protein sequence ID" value="VEL29753.1"/>
    <property type="molecule type" value="Genomic_DNA"/>
</dbReference>
<dbReference type="GO" id="GO:0005739">
    <property type="term" value="C:mitochondrion"/>
    <property type="evidence" value="ECO:0007669"/>
    <property type="project" value="TreeGrafter"/>
</dbReference>
<comment type="caution">
    <text evidence="1">The sequence shown here is derived from an EMBL/GenBank/DDBJ whole genome shotgun (WGS) entry which is preliminary data.</text>
</comment>
<sequence length="137" mass="15900">MLDETSSENTRSGLLRIVTYNLLAEFYSTRKLAETKLFRHCPLRYLAAAYRRPLILHEIISYKADFLCLQEVDSSFYSALRQLSGRSLCSESSRERVKDHNYMSCMDAIFQPKLAPSSDNMNELTTEKVDQFNQDLQ</sequence>
<dbReference type="SUPFAM" id="SSF56219">
    <property type="entry name" value="DNase I-like"/>
    <property type="match status" value="1"/>
</dbReference>
<evidence type="ECO:0000313" key="1">
    <source>
        <dbReference type="EMBL" id="VEL29753.1"/>
    </source>
</evidence>
<dbReference type="GO" id="GO:0000175">
    <property type="term" value="F:3'-5'-RNA exonuclease activity"/>
    <property type="evidence" value="ECO:0007669"/>
    <property type="project" value="TreeGrafter"/>
</dbReference>
<dbReference type="GO" id="GO:0000288">
    <property type="term" value="P:nuclear-transcribed mRNA catabolic process, deadenylation-dependent decay"/>
    <property type="evidence" value="ECO:0007669"/>
    <property type="project" value="TreeGrafter"/>
</dbReference>
<evidence type="ECO:0000313" key="2">
    <source>
        <dbReference type="Proteomes" id="UP000784294"/>
    </source>
</evidence>
<name>A0A3S5CR64_9PLAT</name>
<dbReference type="Gene3D" id="3.60.10.10">
    <property type="entry name" value="Endonuclease/exonuclease/phosphatase"/>
    <property type="match status" value="1"/>
</dbReference>
<dbReference type="InterPro" id="IPR050410">
    <property type="entry name" value="CCR4/nocturin_mRNA_transcr"/>
</dbReference>